<accession>A0A4Y2R0M0</accession>
<reference evidence="1 2" key="1">
    <citation type="journal article" date="2019" name="Sci. Rep.">
        <title>Orb-weaving spider Araneus ventricosus genome elucidates the spidroin gene catalogue.</title>
        <authorList>
            <person name="Kono N."/>
            <person name="Nakamura H."/>
            <person name="Ohtoshi R."/>
            <person name="Moran D.A.P."/>
            <person name="Shinohara A."/>
            <person name="Yoshida Y."/>
            <person name="Fujiwara M."/>
            <person name="Mori M."/>
            <person name="Tomita M."/>
            <person name="Arakawa K."/>
        </authorList>
    </citation>
    <scope>NUCLEOTIDE SEQUENCE [LARGE SCALE GENOMIC DNA]</scope>
</reference>
<organism evidence="1 2">
    <name type="scientific">Araneus ventricosus</name>
    <name type="common">Orbweaver spider</name>
    <name type="synonym">Epeira ventricosa</name>
    <dbReference type="NCBI Taxonomy" id="182803"/>
    <lineage>
        <taxon>Eukaryota</taxon>
        <taxon>Metazoa</taxon>
        <taxon>Ecdysozoa</taxon>
        <taxon>Arthropoda</taxon>
        <taxon>Chelicerata</taxon>
        <taxon>Arachnida</taxon>
        <taxon>Araneae</taxon>
        <taxon>Araneomorphae</taxon>
        <taxon>Entelegynae</taxon>
        <taxon>Araneoidea</taxon>
        <taxon>Araneidae</taxon>
        <taxon>Araneus</taxon>
    </lineage>
</organism>
<comment type="caution">
    <text evidence="1">The sequence shown here is derived from an EMBL/GenBank/DDBJ whole genome shotgun (WGS) entry which is preliminary data.</text>
</comment>
<dbReference type="AlphaFoldDB" id="A0A4Y2R0M0"/>
<sequence length="115" mass="13331">MERISSFMAWQLNGRISSFVTGSPNGAYPLVCNGQMEQYFLIYGWQFQAYFLIWPDSPHGAYFLILWPVVQMETCLFIYGATVHMLPLLILLGGSHDAYFSFYVQRSKWSVSFHL</sequence>
<evidence type="ECO:0000313" key="1">
    <source>
        <dbReference type="EMBL" id="GBN69162.1"/>
    </source>
</evidence>
<gene>
    <name evidence="1" type="ORF">AVEN_235883_1</name>
</gene>
<proteinExistence type="predicted"/>
<protein>
    <submittedName>
        <fullName evidence="1">Uncharacterized protein</fullName>
    </submittedName>
</protein>
<dbReference type="Proteomes" id="UP000499080">
    <property type="component" value="Unassembled WGS sequence"/>
</dbReference>
<evidence type="ECO:0000313" key="2">
    <source>
        <dbReference type="Proteomes" id="UP000499080"/>
    </source>
</evidence>
<dbReference type="EMBL" id="BGPR01015422">
    <property type="protein sequence ID" value="GBN69162.1"/>
    <property type="molecule type" value="Genomic_DNA"/>
</dbReference>
<keyword evidence="2" id="KW-1185">Reference proteome</keyword>
<name>A0A4Y2R0M0_ARAVE</name>